<evidence type="ECO:0000259" key="8">
    <source>
        <dbReference type="PROSITE" id="PS50885"/>
    </source>
</evidence>
<dbReference type="InterPro" id="IPR004089">
    <property type="entry name" value="MCPsignal_dom"/>
</dbReference>
<feature type="domain" description="HAMP" evidence="8">
    <location>
        <begin position="599"/>
        <end position="651"/>
    </location>
</feature>
<dbReference type="PANTHER" id="PTHR43531:SF11">
    <property type="entry name" value="METHYL-ACCEPTING CHEMOTAXIS PROTEIN 3"/>
    <property type="match status" value="1"/>
</dbReference>
<dbReference type="CDD" id="cd06225">
    <property type="entry name" value="HAMP"/>
    <property type="match status" value="1"/>
</dbReference>
<dbReference type="SMART" id="SM00304">
    <property type="entry name" value="HAMP"/>
    <property type="match status" value="2"/>
</dbReference>
<keyword evidence="4" id="KW-0807">Transducer</keyword>
<evidence type="ECO:0000256" key="6">
    <source>
        <dbReference type="SAM" id="Phobius"/>
    </source>
</evidence>
<accession>A0A7W8XIR5</accession>
<dbReference type="GO" id="GO:0006935">
    <property type="term" value="P:chemotaxis"/>
    <property type="evidence" value="ECO:0007669"/>
    <property type="project" value="UniProtKB-KW"/>
</dbReference>
<comment type="subcellular location">
    <subcellularLocation>
        <location evidence="1">Membrane</location>
    </subcellularLocation>
</comment>
<evidence type="ECO:0000313" key="9">
    <source>
        <dbReference type="EMBL" id="MBB5563643.1"/>
    </source>
</evidence>
<proteinExistence type="inferred from homology"/>
<feature type="domain" description="Methyl-accepting transducer" evidence="7">
    <location>
        <begin position="656"/>
        <end position="885"/>
    </location>
</feature>
<dbReference type="Proteomes" id="UP000528824">
    <property type="component" value="Unassembled WGS sequence"/>
</dbReference>
<reference evidence="9 10" key="1">
    <citation type="submission" date="2020-08" db="EMBL/GenBank/DDBJ databases">
        <title>Genomic Encyclopedia of Type Strains, Phase IV (KMG-V): Genome sequencing to study the core and pangenomes of soil and plant-associated prokaryotes.</title>
        <authorList>
            <person name="Whitman W."/>
        </authorList>
    </citation>
    <scope>NUCLEOTIDE SEQUENCE [LARGE SCALE GENOMIC DNA]</scope>
    <source>
        <strain evidence="9 10">SEMIA 4034</strain>
    </source>
</reference>
<evidence type="ECO:0000259" key="7">
    <source>
        <dbReference type="PROSITE" id="PS50111"/>
    </source>
</evidence>
<dbReference type="FunFam" id="1.10.287.950:FF:000001">
    <property type="entry name" value="Methyl-accepting chemotaxis sensory transducer"/>
    <property type="match status" value="1"/>
</dbReference>
<dbReference type="CDD" id="cd11386">
    <property type="entry name" value="MCP_signal"/>
    <property type="match status" value="1"/>
</dbReference>
<keyword evidence="2" id="KW-0145">Chemotaxis</keyword>
<feature type="domain" description="HAMP" evidence="8">
    <location>
        <begin position="518"/>
        <end position="571"/>
    </location>
</feature>
<dbReference type="EMBL" id="JACHBC010000013">
    <property type="protein sequence ID" value="MBB5563643.1"/>
    <property type="molecule type" value="Genomic_DNA"/>
</dbReference>
<keyword evidence="6" id="KW-0812">Transmembrane</keyword>
<dbReference type="PROSITE" id="PS50885">
    <property type="entry name" value="HAMP"/>
    <property type="match status" value="2"/>
</dbReference>
<dbReference type="SUPFAM" id="SSF158472">
    <property type="entry name" value="HAMP domain-like"/>
    <property type="match status" value="1"/>
</dbReference>
<keyword evidence="10" id="KW-1185">Reference proteome</keyword>
<feature type="region of interest" description="Disordered" evidence="5">
    <location>
        <begin position="574"/>
        <end position="598"/>
    </location>
</feature>
<comment type="caution">
    <text evidence="9">The sequence shown here is derived from an EMBL/GenBank/DDBJ whole genome shotgun (WGS) entry which is preliminary data.</text>
</comment>
<dbReference type="SUPFAM" id="SSF58104">
    <property type="entry name" value="Methyl-accepting chemotaxis protein (MCP) signaling domain"/>
    <property type="match status" value="1"/>
</dbReference>
<evidence type="ECO:0000256" key="2">
    <source>
        <dbReference type="ARBA" id="ARBA00022500"/>
    </source>
</evidence>
<dbReference type="GO" id="GO:0016020">
    <property type="term" value="C:membrane"/>
    <property type="evidence" value="ECO:0007669"/>
    <property type="project" value="UniProtKB-SubCell"/>
</dbReference>
<dbReference type="PROSITE" id="PS50111">
    <property type="entry name" value="CHEMOTAXIS_TRANSDUC_2"/>
    <property type="match status" value="1"/>
</dbReference>
<dbReference type="InterPro" id="IPR003660">
    <property type="entry name" value="HAMP_dom"/>
</dbReference>
<evidence type="ECO:0000256" key="4">
    <source>
        <dbReference type="PROSITE-ProRule" id="PRU00284"/>
    </source>
</evidence>
<feature type="transmembrane region" description="Helical" evidence="6">
    <location>
        <begin position="88"/>
        <end position="110"/>
    </location>
</feature>
<sequence>MSAVKVVPAAAAPVLELFLRTFARQSDKPEHALSDNLLTDNPQSRSLVSSLMIRCFHRRRIPMDEASYGQGWTTMDRLLSRFRLQTKVIIFVLPFIISICAVGFLGHYAAGLLQSRLETSSQVMQVLSGFRDVSASMREFLDEASEERRDRVKADLLSQQSHLQALVTNAGATGESEGLQSANAIMLDVVNNFGSLWSIHESEEKLISSIANHSESLVWSQNEMLKLADELRKSGEQSEGAAKSMLRDADRVTGYATFFLDLAAGYQSAGTTELKLKYLGGKVGELRRSARNLRASLPSDATKLSSSVDGAVKSVTQLLSQGAASDNAVGLDTAMSAFKEISDAINAVANQQTKKAIVEFAGLDQRLAKISSALDGSRRLSDSSYLIRINLARFIADPTEQNRAQLVQNFDRTKKEILDIWSAASDLDLFKAVQNTVPPAVEGLTQDSAKLVEISEVRRAQYRQTTDQLNTIWGHLTTFADAQRARAIEETAYANGIGLITTFAGVLVALLAGFGMIATFKKPVVQLTDDMRRLAEGDLDIEIGGSERADELGEMARALCVFRENAARKIEIENDADRQRSASEAERRHNEAEKAEIDKQIGDAVDSLAAGLERLSNGDVSSTIDQPFSGRLEQLRRDFNNSLLRLQATMSELRGNIVLIRQNADNLSSGADDLSRRSERQAASLEETAAAVHQLTATVHSSTEQAQAAARLVKETKQAADASASVVTNAVDAMGRIEAASGRISQIIGVIDEIAFQTNLLALNAGVEAARAGEAGQGFAVVAQEVRELAQRSALAAQEIKGLIARSTEEVASGSRLVNEAGSVLIAISSNVAGISERVELIAAASRDQAASLIEVNQAVGEIDDSTQRNAAIAEQAHAATQELTKETQRLMQQIEQFNIGRPRGHMLSVVS</sequence>
<evidence type="ECO:0000256" key="5">
    <source>
        <dbReference type="SAM" id="MobiDB-lite"/>
    </source>
</evidence>
<keyword evidence="6" id="KW-0472">Membrane</keyword>
<keyword evidence="6" id="KW-1133">Transmembrane helix</keyword>
<evidence type="ECO:0000313" key="10">
    <source>
        <dbReference type="Proteomes" id="UP000528824"/>
    </source>
</evidence>
<dbReference type="Pfam" id="PF00672">
    <property type="entry name" value="HAMP"/>
    <property type="match status" value="1"/>
</dbReference>
<evidence type="ECO:0000256" key="1">
    <source>
        <dbReference type="ARBA" id="ARBA00004370"/>
    </source>
</evidence>
<dbReference type="RefSeq" id="WP_246720496.1">
    <property type="nucleotide sequence ID" value="NZ_JACHBB010000013.1"/>
</dbReference>
<comment type="similarity">
    <text evidence="3">Belongs to the methyl-accepting chemotaxis (MCP) protein family.</text>
</comment>
<dbReference type="PANTHER" id="PTHR43531">
    <property type="entry name" value="PROTEIN ICFG"/>
    <property type="match status" value="1"/>
</dbReference>
<dbReference type="Gene3D" id="1.10.8.500">
    <property type="entry name" value="HAMP domain in histidine kinase"/>
    <property type="match status" value="1"/>
</dbReference>
<dbReference type="GO" id="GO:0007165">
    <property type="term" value="P:signal transduction"/>
    <property type="evidence" value="ECO:0007669"/>
    <property type="project" value="UniProtKB-KW"/>
</dbReference>
<dbReference type="SMART" id="SM00283">
    <property type="entry name" value="MA"/>
    <property type="match status" value="1"/>
</dbReference>
<evidence type="ECO:0000256" key="3">
    <source>
        <dbReference type="ARBA" id="ARBA00029447"/>
    </source>
</evidence>
<dbReference type="AlphaFoldDB" id="A0A7W8XIR5"/>
<dbReference type="Gene3D" id="1.10.287.950">
    <property type="entry name" value="Methyl-accepting chemotaxis protein"/>
    <property type="match status" value="1"/>
</dbReference>
<gene>
    <name evidence="9" type="ORF">GGI59_005341</name>
</gene>
<protein>
    <submittedName>
        <fullName evidence="9">Methyl-accepting chemotaxis protein</fullName>
    </submittedName>
</protein>
<name>A0A7W8XIR5_9HYPH</name>
<dbReference type="Pfam" id="PF00015">
    <property type="entry name" value="MCPsignal"/>
    <property type="match status" value="1"/>
</dbReference>
<organism evidence="9 10">
    <name type="scientific">Rhizobium lentis</name>
    <dbReference type="NCBI Taxonomy" id="1138194"/>
    <lineage>
        <taxon>Bacteria</taxon>
        <taxon>Pseudomonadati</taxon>
        <taxon>Pseudomonadota</taxon>
        <taxon>Alphaproteobacteria</taxon>
        <taxon>Hyphomicrobiales</taxon>
        <taxon>Rhizobiaceae</taxon>
        <taxon>Rhizobium/Agrobacterium group</taxon>
        <taxon>Rhizobium</taxon>
    </lineage>
</organism>
<dbReference type="InterPro" id="IPR051310">
    <property type="entry name" value="MCP_chemotaxis"/>
</dbReference>